<evidence type="ECO:0000256" key="1">
    <source>
        <dbReference type="SAM" id="SignalP"/>
    </source>
</evidence>
<dbReference type="InterPro" id="IPR028096">
    <property type="entry name" value="EfeO_Cupredoxin"/>
</dbReference>
<name>A0A1V2I7G8_9ACTN</name>
<dbReference type="EMBL" id="MOMC01000052">
    <property type="protein sequence ID" value="ONH26244.1"/>
    <property type="molecule type" value="Genomic_DNA"/>
</dbReference>
<evidence type="ECO:0000259" key="2">
    <source>
        <dbReference type="Pfam" id="PF13473"/>
    </source>
</evidence>
<dbReference type="SUPFAM" id="SSF49503">
    <property type="entry name" value="Cupredoxins"/>
    <property type="match status" value="1"/>
</dbReference>
<accession>A0A1V2I7G8</accession>
<feature type="chain" id="PRO_5011985052" evidence="1">
    <location>
        <begin position="27"/>
        <end position="135"/>
    </location>
</feature>
<sequence>MSTAGRRLAVTVIGALVLATAGAGCAAEHPNTPKPTAVLAPTVADGVQVFPLVGLADLRFSAATLNAKPGKIRVDFSVADGSASHNFVIPKIPAARTDILGAGASQSVTFTVTAPGDYPVICTLHPNMSATLHVA</sequence>
<keyword evidence="4" id="KW-1185">Reference proteome</keyword>
<comment type="caution">
    <text evidence="3">The sequence shown here is derived from an EMBL/GenBank/DDBJ whole genome shotgun (WGS) entry which is preliminary data.</text>
</comment>
<organism evidence="3 4">
    <name type="scientific">Pseudofrankia asymbiotica</name>
    <dbReference type="NCBI Taxonomy" id="1834516"/>
    <lineage>
        <taxon>Bacteria</taxon>
        <taxon>Bacillati</taxon>
        <taxon>Actinomycetota</taxon>
        <taxon>Actinomycetes</taxon>
        <taxon>Frankiales</taxon>
        <taxon>Frankiaceae</taxon>
        <taxon>Pseudofrankia</taxon>
    </lineage>
</organism>
<proteinExistence type="predicted"/>
<dbReference type="STRING" id="1834516.BL253_25280"/>
<dbReference type="Proteomes" id="UP000188929">
    <property type="component" value="Unassembled WGS sequence"/>
</dbReference>
<feature type="domain" description="EfeO-type cupredoxin-like" evidence="2">
    <location>
        <begin position="53"/>
        <end position="132"/>
    </location>
</feature>
<dbReference type="InterPro" id="IPR008972">
    <property type="entry name" value="Cupredoxin"/>
</dbReference>
<feature type="signal peptide" evidence="1">
    <location>
        <begin position="1"/>
        <end position="26"/>
    </location>
</feature>
<evidence type="ECO:0000313" key="4">
    <source>
        <dbReference type="Proteomes" id="UP000188929"/>
    </source>
</evidence>
<keyword evidence="1" id="KW-0732">Signal</keyword>
<dbReference type="Pfam" id="PF13473">
    <property type="entry name" value="Cupredoxin_1"/>
    <property type="match status" value="1"/>
</dbReference>
<gene>
    <name evidence="3" type="ORF">BL253_25280</name>
</gene>
<dbReference type="OrthoDB" id="5189991at2"/>
<dbReference type="AlphaFoldDB" id="A0A1V2I7G8"/>
<protein>
    <submittedName>
        <fullName evidence="3">Plastocyanin</fullName>
    </submittedName>
</protein>
<evidence type="ECO:0000313" key="3">
    <source>
        <dbReference type="EMBL" id="ONH26244.1"/>
    </source>
</evidence>
<dbReference type="Gene3D" id="2.60.40.420">
    <property type="entry name" value="Cupredoxins - blue copper proteins"/>
    <property type="match status" value="1"/>
</dbReference>
<dbReference type="PROSITE" id="PS51257">
    <property type="entry name" value="PROKAR_LIPOPROTEIN"/>
    <property type="match status" value="1"/>
</dbReference>
<reference evidence="4" key="1">
    <citation type="submission" date="2016-10" db="EMBL/GenBank/DDBJ databases">
        <title>Frankia sp. NRRL B-16386 Genome sequencing.</title>
        <authorList>
            <person name="Ghodhbane-Gtari F."/>
            <person name="Swanson E."/>
            <person name="Gueddou A."/>
            <person name="Hezbri K."/>
            <person name="Ktari K."/>
            <person name="Nouioui I."/>
            <person name="Morris K."/>
            <person name="Simpson S."/>
            <person name="Abebe-Akele F."/>
            <person name="Thomas K."/>
            <person name="Gtari M."/>
            <person name="Tisa L.S."/>
        </authorList>
    </citation>
    <scope>NUCLEOTIDE SEQUENCE [LARGE SCALE GENOMIC DNA]</scope>
    <source>
        <strain evidence="4">NRRL B-16386</strain>
    </source>
</reference>